<dbReference type="Proteomes" id="UP000039021">
    <property type="component" value="Unassembled WGS sequence"/>
</dbReference>
<reference evidence="2" key="1">
    <citation type="submission" date="2015-03" db="EMBL/GenBank/DDBJ databases">
        <authorList>
            <consortium name="Pathogen Informatics"/>
        </authorList>
    </citation>
    <scope>NUCLEOTIDE SEQUENCE [LARGE SCALE GENOMIC DNA]</scope>
    <source>
        <strain evidence="2">N09902308</strain>
    </source>
</reference>
<name>A0A916LC82_MYCTX</name>
<evidence type="ECO:0000313" key="2">
    <source>
        <dbReference type="Proteomes" id="UP000039021"/>
    </source>
</evidence>
<accession>A0A916LC82</accession>
<dbReference type="EMBL" id="CSBK01001408">
    <property type="protein sequence ID" value="COY63370.1"/>
    <property type="molecule type" value="Genomic_DNA"/>
</dbReference>
<dbReference type="AlphaFoldDB" id="A0A916LC82"/>
<comment type="caution">
    <text evidence="1">The sequence shown here is derived from an EMBL/GenBank/DDBJ whole genome shotgun (WGS) entry which is preliminary data.</text>
</comment>
<sequence length="218" mass="22968">MTAAGGLTLTTAVRVVDRVHHHAPDRRALALPPHPTGLAPVDVCLLGIAHFADGRAAADVDPADLTAGHTQRRVAGLLAEQLDARPGRARKLSATSRAELHGVDQGTGRDVAQWQVVARLDVGVSAGFHHIPLRKSVGCNDVALLPIEIVEQRNPCGTVRVVLDVRDLGVDTIFVIAAKVDHPVSALMTAAFVPGGNPAMRVASTATVQRAHQRLLRG</sequence>
<evidence type="ECO:0000313" key="1">
    <source>
        <dbReference type="EMBL" id="COY63370.1"/>
    </source>
</evidence>
<gene>
    <name evidence="1" type="ORF">ERS007739_02905</name>
</gene>
<protein>
    <submittedName>
        <fullName evidence="1">Uncharacterized protein</fullName>
    </submittedName>
</protein>
<proteinExistence type="predicted"/>
<organism evidence="1 2">
    <name type="scientific">Mycobacterium tuberculosis</name>
    <dbReference type="NCBI Taxonomy" id="1773"/>
    <lineage>
        <taxon>Bacteria</taxon>
        <taxon>Bacillati</taxon>
        <taxon>Actinomycetota</taxon>
        <taxon>Actinomycetes</taxon>
        <taxon>Mycobacteriales</taxon>
        <taxon>Mycobacteriaceae</taxon>
        <taxon>Mycobacterium</taxon>
        <taxon>Mycobacterium tuberculosis complex</taxon>
    </lineage>
</organism>